<comment type="function">
    <text evidence="9 12">Part of the Sec protein translocase complex. Interacts with the SecYEG preprotein conducting channel. SecDF uses the proton motive force (PMF) to complete protein translocation after the ATP-dependent function of SecA.</text>
</comment>
<comment type="subunit">
    <text evidence="12">Forms a complex with SecD. Part of the essential Sec protein translocation apparatus which comprises SecA, SecYEG and auxiliary proteins SecDF. Other proteins may also be involved.</text>
</comment>
<dbReference type="eggNOG" id="COG0341">
    <property type="taxonomic scope" value="Bacteria"/>
</dbReference>
<dbReference type="InterPro" id="IPR022645">
    <property type="entry name" value="SecD/SecF_bac"/>
</dbReference>
<feature type="transmembrane region" description="Helical" evidence="12">
    <location>
        <begin position="160"/>
        <end position="183"/>
    </location>
</feature>
<dbReference type="FunFam" id="1.20.1640.10:FF:000024">
    <property type="entry name" value="Multifunctional fusion protein"/>
    <property type="match status" value="1"/>
</dbReference>
<evidence type="ECO:0000256" key="12">
    <source>
        <dbReference type="HAMAP-Rule" id="MF_01464"/>
    </source>
</evidence>
<feature type="transmembrane region" description="Helical" evidence="12">
    <location>
        <begin position="268"/>
        <end position="292"/>
    </location>
</feature>
<dbReference type="GO" id="GO:0005886">
    <property type="term" value="C:plasma membrane"/>
    <property type="evidence" value="ECO:0007669"/>
    <property type="project" value="UniProtKB-SubCell"/>
</dbReference>
<comment type="similarity">
    <text evidence="11">In the N-terminal section; belongs to the SecD/SecF family. SecD subfamily.</text>
</comment>
<dbReference type="RefSeq" id="WP_003338342.1">
    <property type="nucleotide sequence ID" value="NZ_CP007806.1"/>
</dbReference>
<evidence type="ECO:0000256" key="9">
    <source>
        <dbReference type="ARBA" id="ARBA00059018"/>
    </source>
</evidence>
<dbReference type="Proteomes" id="UP000005850">
    <property type="component" value="Chromosome"/>
</dbReference>
<dbReference type="GO" id="GO:0015450">
    <property type="term" value="F:protein-transporting ATPase activity"/>
    <property type="evidence" value="ECO:0007669"/>
    <property type="project" value="InterPro"/>
</dbReference>
<dbReference type="Gene3D" id="1.20.1640.10">
    <property type="entry name" value="Multidrug efflux transporter AcrB transmembrane domain"/>
    <property type="match status" value="1"/>
</dbReference>
<dbReference type="AlphaFoldDB" id="A0A075R381"/>
<comment type="similarity">
    <text evidence="12">Belongs to the SecD/SecF family. SecF subfamily.</text>
</comment>
<keyword evidence="7 12" id="KW-0811">Translocation</keyword>
<feature type="transmembrane region" description="Helical" evidence="12">
    <location>
        <begin position="134"/>
        <end position="153"/>
    </location>
</feature>
<comment type="subcellular location">
    <subcellularLocation>
        <location evidence="1 12">Cell membrane</location>
        <topology evidence="1 12">Multi-pass membrane protein</topology>
    </subcellularLocation>
</comment>
<dbReference type="GO" id="GO:0006605">
    <property type="term" value="P:protein targeting"/>
    <property type="evidence" value="ECO:0007669"/>
    <property type="project" value="UniProtKB-UniRule"/>
</dbReference>
<dbReference type="PANTHER" id="PTHR30081">
    <property type="entry name" value="PROTEIN-EXPORT MEMBRANE PROTEIN SEC"/>
    <property type="match status" value="1"/>
</dbReference>
<dbReference type="InterPro" id="IPR022813">
    <property type="entry name" value="SecD/SecF_arch_bac"/>
</dbReference>
<evidence type="ECO:0000256" key="3">
    <source>
        <dbReference type="ARBA" id="ARBA00022475"/>
    </source>
</evidence>
<protein>
    <recommendedName>
        <fullName evidence="12">Protein-export membrane protein SecF</fullName>
    </recommendedName>
</protein>
<feature type="transmembrane region" description="Helical" evidence="12">
    <location>
        <begin position="20"/>
        <end position="40"/>
    </location>
</feature>
<dbReference type="HOGENOM" id="CLU_050012_0_0_9"/>
<dbReference type="InterPro" id="IPR005665">
    <property type="entry name" value="SecF_bac"/>
</dbReference>
<keyword evidence="5 12" id="KW-0653">Protein transport</keyword>
<evidence type="ECO:0000313" key="15">
    <source>
        <dbReference type="Proteomes" id="UP000005850"/>
    </source>
</evidence>
<gene>
    <name evidence="12" type="primary">secF</name>
    <name evidence="14" type="ORF">BRLA_c012880</name>
</gene>
<evidence type="ECO:0000256" key="11">
    <source>
        <dbReference type="ARBA" id="ARBA00061053"/>
    </source>
</evidence>
<dbReference type="NCBIfam" id="TIGR00966">
    <property type="entry name" value="transloc_SecF"/>
    <property type="match status" value="1"/>
</dbReference>
<dbReference type="Pfam" id="PF02355">
    <property type="entry name" value="SecD_SecF_C"/>
    <property type="match status" value="1"/>
</dbReference>
<evidence type="ECO:0000256" key="6">
    <source>
        <dbReference type="ARBA" id="ARBA00022989"/>
    </source>
</evidence>
<comment type="similarity">
    <text evidence="10">In the C-terminal section; belongs to the SecD/SecF family. SecF subfamily.</text>
</comment>
<evidence type="ECO:0000256" key="4">
    <source>
        <dbReference type="ARBA" id="ARBA00022692"/>
    </source>
</evidence>
<name>A0A075R381_BRELA</name>
<accession>A0A075R381</accession>
<evidence type="ECO:0000313" key="14">
    <source>
        <dbReference type="EMBL" id="AIG25628.1"/>
    </source>
</evidence>
<dbReference type="PRINTS" id="PR01755">
    <property type="entry name" value="SECFTRNLCASE"/>
</dbReference>
<dbReference type="KEGG" id="blr:BRLA_c012880"/>
<feature type="transmembrane region" description="Helical" evidence="12">
    <location>
        <begin position="244"/>
        <end position="262"/>
    </location>
</feature>
<dbReference type="InterPro" id="IPR048634">
    <property type="entry name" value="SecD_SecF_C"/>
</dbReference>
<dbReference type="InterPro" id="IPR022646">
    <property type="entry name" value="SecD/SecF_CS"/>
</dbReference>
<keyword evidence="3 12" id="KW-1003">Cell membrane</keyword>
<keyword evidence="6 12" id="KW-1133">Transmembrane helix</keyword>
<dbReference type="EMBL" id="CP007806">
    <property type="protein sequence ID" value="AIG25628.1"/>
    <property type="molecule type" value="Genomic_DNA"/>
</dbReference>
<dbReference type="STRING" id="1042163.BRLA_c012880"/>
<keyword evidence="8 12" id="KW-0472">Membrane</keyword>
<dbReference type="Pfam" id="PF07549">
    <property type="entry name" value="Sec_GG"/>
    <property type="match status" value="1"/>
</dbReference>
<evidence type="ECO:0000256" key="7">
    <source>
        <dbReference type="ARBA" id="ARBA00023010"/>
    </source>
</evidence>
<dbReference type="GO" id="GO:0043952">
    <property type="term" value="P:protein transport by the Sec complex"/>
    <property type="evidence" value="ECO:0007669"/>
    <property type="project" value="UniProtKB-UniRule"/>
</dbReference>
<evidence type="ECO:0000256" key="2">
    <source>
        <dbReference type="ARBA" id="ARBA00022448"/>
    </source>
</evidence>
<keyword evidence="2 12" id="KW-0813">Transport</keyword>
<evidence type="ECO:0000256" key="5">
    <source>
        <dbReference type="ARBA" id="ARBA00022927"/>
    </source>
</evidence>
<proteinExistence type="inferred from homology"/>
<dbReference type="HAMAP" id="MF_01464_B">
    <property type="entry name" value="SecF_B"/>
    <property type="match status" value="1"/>
</dbReference>
<evidence type="ECO:0000256" key="10">
    <source>
        <dbReference type="ARBA" id="ARBA00060856"/>
    </source>
</evidence>
<sequence length="311" mass="34913">MNSKEKDIVKFDIVKNRHKFYWLSGILLVLGLASMLMFGLNKGVDFTAGTRLDLFINKQFNEADVQQIIAKVMPDVHFKDVTKYGNNKEFATTTFTETITPEKLKEIEAAVKAKYGDQVTKQESTVDPVIANELVNKAIIAVLVASAGIVVYIAIRFQFLFGIACVISILHDAFIPIALFSLFRLEVDLTFIAAILTIVGYSINDTIVIFDRIRENMRTMKTKTIEDLEHMVNVSLWQSMRRSIFTVLTVFITAAAIAIFGSEGIRNFSLALIFGLISGTYSSIFIAAQIWVSMKEREMKKKGLKATPNEN</sequence>
<reference evidence="14 15" key="1">
    <citation type="journal article" date="2011" name="J. Bacteriol.">
        <title>Genome sequence of Brevibacillus laterosporus LMG 15441, a pathogen of invertebrates.</title>
        <authorList>
            <person name="Djukic M."/>
            <person name="Poehlein A."/>
            <person name="Thurmer A."/>
            <person name="Daniel R."/>
        </authorList>
    </citation>
    <scope>NUCLEOTIDE SEQUENCE [LARGE SCALE GENOMIC DNA]</scope>
    <source>
        <strain evidence="14 15">LMG 15441</strain>
    </source>
</reference>
<feature type="transmembrane region" description="Helical" evidence="12">
    <location>
        <begin position="189"/>
        <end position="210"/>
    </location>
</feature>
<dbReference type="PANTHER" id="PTHR30081:SF8">
    <property type="entry name" value="PROTEIN TRANSLOCASE SUBUNIT SECF"/>
    <property type="match status" value="1"/>
</dbReference>
<organism evidence="14 15">
    <name type="scientific">Brevibacillus laterosporus LMG 15441</name>
    <dbReference type="NCBI Taxonomy" id="1042163"/>
    <lineage>
        <taxon>Bacteria</taxon>
        <taxon>Bacillati</taxon>
        <taxon>Bacillota</taxon>
        <taxon>Bacilli</taxon>
        <taxon>Bacillales</taxon>
        <taxon>Paenibacillaceae</taxon>
        <taxon>Brevibacillus</taxon>
    </lineage>
</organism>
<dbReference type="NCBIfam" id="TIGR00916">
    <property type="entry name" value="2A0604s01"/>
    <property type="match status" value="1"/>
</dbReference>
<dbReference type="InterPro" id="IPR055344">
    <property type="entry name" value="SecD_SecF_C_bact"/>
</dbReference>
<evidence type="ECO:0000259" key="13">
    <source>
        <dbReference type="Pfam" id="PF02355"/>
    </source>
</evidence>
<keyword evidence="15" id="KW-1185">Reference proteome</keyword>
<dbReference type="GO" id="GO:0065002">
    <property type="term" value="P:intracellular protein transmembrane transport"/>
    <property type="evidence" value="ECO:0007669"/>
    <property type="project" value="UniProtKB-UniRule"/>
</dbReference>
<evidence type="ECO:0000256" key="8">
    <source>
        <dbReference type="ARBA" id="ARBA00023136"/>
    </source>
</evidence>
<dbReference type="SUPFAM" id="SSF82866">
    <property type="entry name" value="Multidrug efflux transporter AcrB transmembrane domain"/>
    <property type="match status" value="1"/>
</dbReference>
<feature type="domain" description="Protein export membrane protein SecD/SecF C-terminal" evidence="13">
    <location>
        <begin position="108"/>
        <end position="296"/>
    </location>
</feature>
<evidence type="ECO:0000256" key="1">
    <source>
        <dbReference type="ARBA" id="ARBA00004651"/>
    </source>
</evidence>
<keyword evidence="4 12" id="KW-0812">Transmembrane</keyword>